<feature type="DNA-binding region" description="H-T-H motif" evidence="2">
    <location>
        <begin position="24"/>
        <end position="43"/>
    </location>
</feature>
<evidence type="ECO:0000313" key="4">
    <source>
        <dbReference type="EMBL" id="ADL33530.1"/>
    </source>
</evidence>
<dbReference type="EMBL" id="CP001810">
    <property type="protein sequence ID" value="ADL33530.1"/>
    <property type="molecule type" value="Genomic_DNA"/>
</dbReference>
<dbReference type="SUPFAM" id="SSF48498">
    <property type="entry name" value="Tetracyclin repressor-like, C-terminal domain"/>
    <property type="match status" value="1"/>
</dbReference>
<dbReference type="Proteomes" id="UP000001299">
    <property type="component" value="Chromosome 1"/>
</dbReference>
<dbReference type="PROSITE" id="PS50977">
    <property type="entry name" value="HTH_TETR_2"/>
    <property type="match status" value="1"/>
</dbReference>
<dbReference type="Pfam" id="PF00440">
    <property type="entry name" value="TetR_N"/>
    <property type="match status" value="1"/>
</dbReference>
<dbReference type="RefSeq" id="WP_013280186.1">
    <property type="nucleotide sequence ID" value="NC_014387.1"/>
</dbReference>
<proteinExistence type="predicted"/>
<evidence type="ECO:0000259" key="3">
    <source>
        <dbReference type="PROSITE" id="PS50977"/>
    </source>
</evidence>
<name>E0S155_BUTPB</name>
<dbReference type="AlphaFoldDB" id="E0S155"/>
<dbReference type="InterPro" id="IPR009057">
    <property type="entry name" value="Homeodomain-like_sf"/>
</dbReference>
<reference evidence="4 5" key="1">
    <citation type="journal article" date="2010" name="PLoS ONE">
        <title>The glycobiome of the rumen bacterium Butyrivibrio proteoclasticus B316(T) highlights adaptation to a polysaccharide-rich environment.</title>
        <authorList>
            <person name="Kelly W.J."/>
            <person name="Leahy S.C."/>
            <person name="Altermann E."/>
            <person name="Yeoman C.J."/>
            <person name="Dunne J.C."/>
            <person name="Kong Z."/>
            <person name="Pacheco D.M."/>
            <person name="Li D."/>
            <person name="Noel S.J."/>
            <person name="Moon C.D."/>
            <person name="Cookson A.L."/>
            <person name="Attwood G.T."/>
        </authorList>
    </citation>
    <scope>NUCLEOTIDE SEQUENCE [LARGE SCALE GENOMIC DNA]</scope>
    <source>
        <strain evidence="5">ATCC 51982 / DSM 14932 / B316</strain>
    </source>
</reference>
<dbReference type="PRINTS" id="PR00455">
    <property type="entry name" value="HTHTETR"/>
</dbReference>
<dbReference type="GO" id="GO:0006355">
    <property type="term" value="P:regulation of DNA-templated transcription"/>
    <property type="evidence" value="ECO:0007669"/>
    <property type="project" value="UniProtKB-ARBA"/>
</dbReference>
<evidence type="ECO:0000313" key="5">
    <source>
        <dbReference type="Proteomes" id="UP000001299"/>
    </source>
</evidence>
<dbReference type="InterPro" id="IPR050109">
    <property type="entry name" value="HTH-type_TetR-like_transc_reg"/>
</dbReference>
<dbReference type="Gene3D" id="1.10.357.10">
    <property type="entry name" value="Tetracycline Repressor, domain 2"/>
    <property type="match status" value="1"/>
</dbReference>
<dbReference type="SUPFAM" id="SSF46689">
    <property type="entry name" value="Homeodomain-like"/>
    <property type="match status" value="1"/>
</dbReference>
<evidence type="ECO:0000256" key="1">
    <source>
        <dbReference type="ARBA" id="ARBA00023125"/>
    </source>
</evidence>
<evidence type="ECO:0000256" key="2">
    <source>
        <dbReference type="PROSITE-ProRule" id="PRU00335"/>
    </source>
</evidence>
<feature type="domain" description="HTH tetR-type" evidence="3">
    <location>
        <begin position="2"/>
        <end position="61"/>
    </location>
</feature>
<organism evidence="4 5">
    <name type="scientific">Butyrivibrio proteoclasticus (strain ATCC 51982 / DSM 14932 / B316)</name>
    <name type="common">Clostridium proteoclasticum</name>
    <dbReference type="NCBI Taxonomy" id="515622"/>
    <lineage>
        <taxon>Bacteria</taxon>
        <taxon>Bacillati</taxon>
        <taxon>Bacillota</taxon>
        <taxon>Clostridia</taxon>
        <taxon>Lachnospirales</taxon>
        <taxon>Lachnospiraceae</taxon>
        <taxon>Butyrivibrio</taxon>
    </lineage>
</organism>
<dbReference type="PANTHER" id="PTHR30328">
    <property type="entry name" value="TRANSCRIPTIONAL REPRESSOR"/>
    <property type="match status" value="1"/>
</dbReference>
<protein>
    <submittedName>
        <fullName evidence="4">Transcriptional regulator TetR family</fullName>
    </submittedName>
</protein>
<accession>E0S155</accession>
<dbReference type="GO" id="GO:0003677">
    <property type="term" value="F:DNA binding"/>
    <property type="evidence" value="ECO:0007669"/>
    <property type="project" value="UniProtKB-UniRule"/>
</dbReference>
<dbReference type="Gene3D" id="1.10.10.60">
    <property type="entry name" value="Homeodomain-like"/>
    <property type="match status" value="1"/>
</dbReference>
<gene>
    <name evidence="4" type="ordered locus">bpr_I0787</name>
</gene>
<dbReference type="STRING" id="515622.bpr_I0787"/>
<dbReference type="KEGG" id="bpb:bpr_I0787"/>
<keyword evidence="5" id="KW-1185">Reference proteome</keyword>
<sequence>MEETRQQIMDAVIDQFNEKGMKFTMDDISRELHISKKTIYKEFDDKDELFFATVDYGFSAIKKKEAEIIADESLNLVDKISRLIVCLPDNYKNIDFRRVYQLKDKYPKVYMKVAERVESDWGETEKLLNQAMDQGLIKRVPIQLIKLMVEGAIEKFLSSEELSHTEFSYEESLNMMIDVIMNGIKA</sequence>
<dbReference type="HOGENOM" id="CLU_069356_30_3_9"/>
<dbReference type="PANTHER" id="PTHR30328:SF54">
    <property type="entry name" value="HTH-TYPE TRANSCRIPTIONAL REPRESSOR SCO4008"/>
    <property type="match status" value="1"/>
</dbReference>
<dbReference type="InterPro" id="IPR001647">
    <property type="entry name" value="HTH_TetR"/>
</dbReference>
<dbReference type="InterPro" id="IPR036271">
    <property type="entry name" value="Tet_transcr_reg_TetR-rel_C_sf"/>
</dbReference>
<dbReference type="eggNOG" id="COG1309">
    <property type="taxonomic scope" value="Bacteria"/>
</dbReference>
<keyword evidence="1 2" id="KW-0238">DNA-binding</keyword>